<dbReference type="GO" id="GO:0006633">
    <property type="term" value="P:fatty acid biosynthetic process"/>
    <property type="evidence" value="ECO:0007669"/>
    <property type="project" value="UniProtKB-UniPathway"/>
</dbReference>
<dbReference type="InterPro" id="IPR050444">
    <property type="entry name" value="Polyketide_Synthase"/>
</dbReference>
<feature type="region of interest" description="C-terminal hotdog fold" evidence="6">
    <location>
        <begin position="1194"/>
        <end position="1339"/>
    </location>
</feature>
<dbReference type="InterPro" id="IPR009081">
    <property type="entry name" value="PP-bd_ACP"/>
</dbReference>
<dbReference type="InterPro" id="IPR014030">
    <property type="entry name" value="Ketoacyl_synth_N"/>
</dbReference>
<feature type="domain" description="Ketosynthase family 3 (KS3)" evidence="8">
    <location>
        <begin position="199"/>
        <end position="669"/>
    </location>
</feature>
<feature type="domain" description="Carrier" evidence="7">
    <location>
        <begin position="2177"/>
        <end position="2252"/>
    </location>
</feature>
<name>A0A3M0KCH5_HIRRU</name>
<evidence type="ECO:0000313" key="10">
    <source>
        <dbReference type="EMBL" id="RMC04857.1"/>
    </source>
</evidence>
<evidence type="ECO:0000259" key="8">
    <source>
        <dbReference type="PROSITE" id="PS52004"/>
    </source>
</evidence>
<keyword evidence="11" id="KW-1185">Reference proteome</keyword>
<comment type="pathway">
    <text evidence="1">Lipid metabolism; fatty acid biosynthesis.</text>
</comment>
<dbReference type="STRING" id="333673.A0A3M0KCH5"/>
<dbReference type="CDD" id="cd05274">
    <property type="entry name" value="KR_FAS_SDR_x"/>
    <property type="match status" value="1"/>
</dbReference>
<dbReference type="SMART" id="SM00822">
    <property type="entry name" value="PKS_KR"/>
    <property type="match status" value="1"/>
</dbReference>
<dbReference type="SMART" id="SM00825">
    <property type="entry name" value="PKS_KS"/>
    <property type="match status" value="1"/>
</dbReference>
<dbReference type="CDD" id="cd00833">
    <property type="entry name" value="PKS"/>
    <property type="match status" value="1"/>
</dbReference>
<dbReference type="InterPro" id="IPR013968">
    <property type="entry name" value="PKS_KR"/>
</dbReference>
<dbReference type="Pfam" id="PF08659">
    <property type="entry name" value="KR"/>
    <property type="match status" value="1"/>
</dbReference>
<dbReference type="SUPFAM" id="SSF55048">
    <property type="entry name" value="Probable ACP-binding domain of malonyl-CoA ACP transacylase"/>
    <property type="match status" value="1"/>
</dbReference>
<dbReference type="Pfam" id="PF00550">
    <property type="entry name" value="PP-binding"/>
    <property type="match status" value="1"/>
</dbReference>
<feature type="active site" description="Proton acceptor; for dehydratase activity" evidence="6">
    <location>
        <position position="1090"/>
    </location>
</feature>
<proteinExistence type="predicted"/>
<feature type="active site" description="Proton donor; for dehydratase activity" evidence="6">
    <location>
        <position position="1257"/>
    </location>
</feature>
<dbReference type="InterPro" id="IPR036736">
    <property type="entry name" value="ACP-like_sf"/>
</dbReference>
<dbReference type="SUPFAM" id="SSF50129">
    <property type="entry name" value="GroES-like"/>
    <property type="match status" value="1"/>
</dbReference>
<dbReference type="Pfam" id="PF02801">
    <property type="entry name" value="Ketoacyl-synt_C"/>
    <property type="match status" value="1"/>
</dbReference>
<dbReference type="InterPro" id="IPR016036">
    <property type="entry name" value="Malonyl_transacylase_ACP-bd"/>
</dbReference>
<dbReference type="InterPro" id="IPR042104">
    <property type="entry name" value="PKS_dehydratase_sf"/>
</dbReference>
<comment type="catalytic activity">
    <reaction evidence="5">
        <text>holo-[ACP] + malonyl-CoA = malonyl-[ACP] + CoA</text>
        <dbReference type="Rhea" id="RHEA:41792"/>
        <dbReference type="Rhea" id="RHEA-COMP:9623"/>
        <dbReference type="Rhea" id="RHEA-COMP:9685"/>
        <dbReference type="ChEBI" id="CHEBI:57287"/>
        <dbReference type="ChEBI" id="CHEBI:57384"/>
        <dbReference type="ChEBI" id="CHEBI:64479"/>
        <dbReference type="ChEBI" id="CHEBI:78449"/>
        <dbReference type="EC" id="2.3.1.39"/>
    </reaction>
    <physiologicalReaction direction="left-to-right" evidence="5">
        <dbReference type="Rhea" id="RHEA:41793"/>
    </physiologicalReaction>
</comment>
<dbReference type="InterPro" id="IPR057326">
    <property type="entry name" value="KR_dom"/>
</dbReference>
<dbReference type="InterPro" id="IPR014043">
    <property type="entry name" value="Acyl_transferase_dom"/>
</dbReference>
<keyword evidence="2" id="KW-0596">Phosphopantetheine</keyword>
<dbReference type="Gene3D" id="3.10.129.110">
    <property type="entry name" value="Polyketide synthase dehydratase"/>
    <property type="match status" value="1"/>
</dbReference>
<dbReference type="Gene3D" id="3.30.70.3290">
    <property type="match status" value="1"/>
</dbReference>
<dbReference type="OrthoDB" id="329835at2759"/>
<sequence>MRCSDPELKTVASCGVKEITWQVVWGWARGRRGHSWDILLDLVLTNQEEQVEDVKFGGSLGCSNHEMMEFRILHRGGQALSRTRSLNYWKANFELFKDLLRGIPWVRALKQKGFHKYGSIKRDTGENVVLLLNQKGVLVTEDPEKAELLKAFFFSVFTDENGPQESQNLEVREGWRKKPRRMAGLRGGHPTEEMEIETADEVAVVGIGCNFPGGDGIDNFWKVLEEGKNCTVEIPPERFNAKEWYDADDNKPGKIRTTRAALLDEFNSFDNHLFGINNMEAERMDPQQKLLIECTYKALEDAGVPVESVSGTKTGVFVGLMNRDYEIITSRAVSEMNHYDGTGTAMSIAANRVSFTFNLTGPSLTVDTACSSFLFALHYALRAIKSGDCEAAICGGVNCIIDPRTFVSLSKAKMISPEGISKPFSKKADGYGRGEGCGVVFLKPLKKRNRVPVFIEVKWTISTAHVIELRWTISTSLLIHPGSCFIMEVNQAKEDYSKIWGVINISAVNQNGRSTTPITRPSQIEQEKLLRSIYESRVDPSVVQYIEAHGTGTAAGDPTEAESLGSVIGKKRSSHVSVLKIGSVKGNIGHTESAAGAAGLIKVLLMMHHGKFVPSLHYSKEMSSIDAEKLNLAVATAVEPWEESGEYGRVAGINCFGFGGTNAHVVVRQVKQAEPLPAFKKPLELVLLSAASPKSLQMTMANTAEQLSTRSSVTLPSLAYTSACRRSHASYRYRKAFITNSLQHLQQELKLAASTEPAMSKGEPQLVFVFCGNGVTLREFSEALLSAEPMFRDKCKEIEDLFQQHAAISLLPARNRSPKELLNPELSQPLLFALQVAVASLLKHWGIKPVAVVGHSVGEVAAAHIAGYLSLADAVKVIYHRSRLQAKTASGRMLVVGNIPVEEIAERLPPYSGKVCIAAFNSPVSCTLSGSVDAVEAIQRELAETFRQRNVFLHVLNVPAAYHSPSMDMILGELEEQVEPLEKQKGEMEVISTLTGVAASENDFAQGKFWARHTREPVAFTQAIQTAARGRENVVFVEISPHRALQRSIKETLGKGTKVLSSLQTDAEYQTLFTLVGNLFELGFNPNWQHFYKGYQSVPVAIPQYQFDRQKLMDYLDVHQQANQRGVSTSHSLIYGINSSQVLNVKLSPQKAVTTFEVLSSSNVVYAAGQVAKGLEGVVEESSISFQAIYQRCSSVISKQEVYEALSQVGFQYGSIFRQLGDVHYCQELKEAITSIKVNEETVRDMYSCCIHPVLLDCFLQMTAVLTSGTLQSRAGFPSGIGSLVVLRPLEEEMMIYMRMSKSTGNCLEVCGCFVDKHGSVLAELKRVAITFMKESSSRDNEFLFENKWKEVSLSQTIGHLGFKPRVLVFADKFGIAEQLKKHLHPASRYVMYEGWESLVEGDGQNKMRAEVEDYDEILFLWGIQKLDEDFPRKVVDQLAKCCEAYRQVVVALREKTSRCSIRVITYRTTERYVDHINCGFALYGMTRTCIVEVPEITFQLIDLSSSTSLDISVLADVLVKYKGGEYPEVCISQGRIYVSEIRRTPFVDADYIQPIRSLQKSQSFTLYTSDPYAAKDLSGELSSHTATELDKQSVEIQVDKICLHSEDYFPISVSSCTFGNTLYWNSQAGDKHRLLGLDFSGTVTATGTDVKKVKVGDHVVSCYPTAASSRVQIPGTACFNARKFPFLQNVPCVSYFIIAWEIFTQRLPKGKHGRTLGIITTEPSSVLCHVLSAAAKEMGWKTVLAKPTPDMIQNIKLCSALVILPPVNRLSREDLAHMYLLKDVVIVCGSQQPEYIQNVSETDHENISFHILTAARLFRKAPLKELQKTVHAWISSMDMKQFRHLSGSVFQQPENFEGLNSVTSYFTCTSVPLAVLSRQKDISVLSDIPLYEPQQQLFKQNAVYVVVGGLTGLGFETVKFIAKNGGGCIAILSRRIPSSEKQEEMRALQQQYKGSRVVSVQCDVASTSDVEKAFQSIANTFVGSPIKGVFQSAVALHDGRLEVLKLADFHKVLSPKVAGTLNLHWATRGQELDYFVCYSSVTSFLGNATQTNYAAANSFLDVFCLYRRNCGLSGQAINWGALNLGILLNQNHIQSILESKGIDILQVHEIHDYLRKTLLINNSQQAVVKLNFQTLKHHVFTQIISLKSRFISLLSEDVRNKIETSEGTEVPETAFLKSEDYITSLVGDLTGVNTDELTMNTPLSSLGIDSMLAMTIQSRVFQERKVDIPLVKLLDPHTTLSSLVVVLEETSNANGTVEKKNAAVESAENGSWL</sequence>
<dbReference type="InterPro" id="IPR011032">
    <property type="entry name" value="GroES-like_sf"/>
</dbReference>
<evidence type="ECO:0000256" key="6">
    <source>
        <dbReference type="PROSITE-ProRule" id="PRU01363"/>
    </source>
</evidence>
<dbReference type="PROSITE" id="PS52019">
    <property type="entry name" value="PKS_MFAS_DH"/>
    <property type="match status" value="1"/>
</dbReference>
<keyword evidence="4" id="KW-0808">Transferase</keyword>
<dbReference type="SUPFAM" id="SSF51735">
    <property type="entry name" value="NAD(P)-binding Rossmann-fold domains"/>
    <property type="match status" value="2"/>
</dbReference>
<dbReference type="Proteomes" id="UP000269221">
    <property type="component" value="Unassembled WGS sequence"/>
</dbReference>
<reference evidence="10 11" key="1">
    <citation type="submission" date="2018-07" db="EMBL/GenBank/DDBJ databases">
        <title>A high quality draft genome assembly of the barn swallow (H. rustica rustica).</title>
        <authorList>
            <person name="Formenti G."/>
            <person name="Chiara M."/>
            <person name="Poveda L."/>
            <person name="Francoijs K.-J."/>
            <person name="Bonisoli-Alquati A."/>
            <person name="Canova L."/>
            <person name="Gianfranceschi L."/>
            <person name="Horner D.S."/>
            <person name="Saino N."/>
        </authorList>
    </citation>
    <scope>NUCLEOTIDE SEQUENCE [LARGE SCALE GENOMIC DNA]</scope>
    <source>
        <strain evidence="10">Chelidonia</strain>
        <tissue evidence="10">Blood</tissue>
    </source>
</reference>
<dbReference type="Pfam" id="PF00698">
    <property type="entry name" value="Acyl_transf_1"/>
    <property type="match status" value="1"/>
</dbReference>
<dbReference type="Pfam" id="PF16197">
    <property type="entry name" value="KAsynt_C_assoc"/>
    <property type="match status" value="1"/>
</dbReference>
<dbReference type="InterPro" id="IPR001227">
    <property type="entry name" value="Ac_transferase_dom_sf"/>
</dbReference>
<dbReference type="UniPathway" id="UPA00094"/>
<dbReference type="InterPro" id="IPR016035">
    <property type="entry name" value="Acyl_Trfase/lysoPLipase"/>
</dbReference>
<feature type="region of interest" description="N-terminal hotdog fold" evidence="6">
    <location>
        <begin position="1050"/>
        <end position="1178"/>
    </location>
</feature>
<dbReference type="SMART" id="SM00827">
    <property type="entry name" value="PKS_AT"/>
    <property type="match status" value="1"/>
</dbReference>
<dbReference type="PROSITE" id="PS50075">
    <property type="entry name" value="CARRIER"/>
    <property type="match status" value="1"/>
</dbReference>
<protein>
    <submittedName>
        <fullName evidence="10">Uncharacterized protein</fullName>
    </submittedName>
</protein>
<dbReference type="Gene3D" id="1.10.1200.10">
    <property type="entry name" value="ACP-like"/>
    <property type="match status" value="1"/>
</dbReference>
<dbReference type="Pfam" id="PF14765">
    <property type="entry name" value="PS-DH"/>
    <property type="match status" value="1"/>
</dbReference>
<gene>
    <name evidence="10" type="ORF">DUI87_18031</name>
</gene>
<organism evidence="10 11">
    <name type="scientific">Hirundo rustica rustica</name>
    <dbReference type="NCBI Taxonomy" id="333673"/>
    <lineage>
        <taxon>Eukaryota</taxon>
        <taxon>Metazoa</taxon>
        <taxon>Chordata</taxon>
        <taxon>Craniata</taxon>
        <taxon>Vertebrata</taxon>
        <taxon>Euteleostomi</taxon>
        <taxon>Archelosauria</taxon>
        <taxon>Archosauria</taxon>
        <taxon>Dinosauria</taxon>
        <taxon>Saurischia</taxon>
        <taxon>Theropoda</taxon>
        <taxon>Coelurosauria</taxon>
        <taxon>Aves</taxon>
        <taxon>Neognathae</taxon>
        <taxon>Neoaves</taxon>
        <taxon>Telluraves</taxon>
        <taxon>Australaves</taxon>
        <taxon>Passeriformes</taxon>
        <taxon>Sylvioidea</taxon>
        <taxon>Hirundinidae</taxon>
        <taxon>Hirundo</taxon>
    </lineage>
</organism>
<dbReference type="InterPro" id="IPR036291">
    <property type="entry name" value="NAD(P)-bd_dom_sf"/>
</dbReference>
<dbReference type="InterPro" id="IPR016039">
    <property type="entry name" value="Thiolase-like"/>
</dbReference>
<dbReference type="InterPro" id="IPR049900">
    <property type="entry name" value="PKS_mFAS_DH"/>
</dbReference>
<dbReference type="InterPro" id="IPR032821">
    <property type="entry name" value="PKS_assoc"/>
</dbReference>
<dbReference type="InterPro" id="IPR020841">
    <property type="entry name" value="PKS_Beta-ketoAc_synthase_dom"/>
</dbReference>
<evidence type="ECO:0000256" key="4">
    <source>
        <dbReference type="ARBA" id="ARBA00022679"/>
    </source>
</evidence>
<dbReference type="SUPFAM" id="SSF53901">
    <property type="entry name" value="Thiolase-like"/>
    <property type="match status" value="2"/>
</dbReference>
<dbReference type="Gene3D" id="3.40.50.720">
    <property type="entry name" value="NAD(P)-binding Rossmann-like Domain"/>
    <property type="match status" value="2"/>
</dbReference>
<evidence type="ECO:0000256" key="1">
    <source>
        <dbReference type="ARBA" id="ARBA00005194"/>
    </source>
</evidence>
<keyword evidence="3" id="KW-0597">Phosphoprotein</keyword>
<dbReference type="GO" id="GO:0004314">
    <property type="term" value="F:[acyl-carrier-protein] S-malonyltransferase activity"/>
    <property type="evidence" value="ECO:0007669"/>
    <property type="project" value="UniProtKB-EC"/>
</dbReference>
<dbReference type="EMBL" id="QRBI01000123">
    <property type="protein sequence ID" value="RMC04857.1"/>
    <property type="molecule type" value="Genomic_DNA"/>
</dbReference>
<dbReference type="InterPro" id="IPR049551">
    <property type="entry name" value="PKS_DH_C"/>
</dbReference>
<dbReference type="PROSITE" id="PS52004">
    <property type="entry name" value="KS3_2"/>
    <property type="match status" value="1"/>
</dbReference>
<evidence type="ECO:0000256" key="3">
    <source>
        <dbReference type="ARBA" id="ARBA00022553"/>
    </source>
</evidence>
<dbReference type="PANTHER" id="PTHR45681">
    <property type="entry name" value="POLYKETIDE SYNTHASE 44-RELATED"/>
    <property type="match status" value="1"/>
</dbReference>
<dbReference type="SUPFAM" id="SSF52151">
    <property type="entry name" value="FabD/lysophospholipase-like"/>
    <property type="match status" value="1"/>
</dbReference>
<dbReference type="Gene3D" id="3.40.47.10">
    <property type="match status" value="1"/>
</dbReference>
<evidence type="ECO:0000256" key="2">
    <source>
        <dbReference type="ARBA" id="ARBA00022450"/>
    </source>
</evidence>
<accession>A0A3M0KCH5</accession>
<dbReference type="Gene3D" id="3.90.180.10">
    <property type="entry name" value="Medium-chain alcohol dehydrogenases, catalytic domain"/>
    <property type="match status" value="1"/>
</dbReference>
<dbReference type="Gene3D" id="3.40.366.10">
    <property type="entry name" value="Malonyl-Coenzyme A Acyl Carrier Protein, domain 2"/>
    <property type="match status" value="1"/>
</dbReference>
<evidence type="ECO:0000259" key="9">
    <source>
        <dbReference type="PROSITE" id="PS52019"/>
    </source>
</evidence>
<evidence type="ECO:0000256" key="5">
    <source>
        <dbReference type="ARBA" id="ARBA00048404"/>
    </source>
</evidence>
<comment type="caution">
    <text evidence="10">The sequence shown here is derived from an EMBL/GenBank/DDBJ whole genome shotgun (WGS) entry which is preliminary data.</text>
</comment>
<dbReference type="Pfam" id="PF00109">
    <property type="entry name" value="ketoacyl-synt"/>
    <property type="match status" value="1"/>
</dbReference>
<dbReference type="SUPFAM" id="SSF47336">
    <property type="entry name" value="ACP-like"/>
    <property type="match status" value="1"/>
</dbReference>
<dbReference type="InterPro" id="IPR014031">
    <property type="entry name" value="Ketoacyl_synth_C"/>
</dbReference>
<feature type="domain" description="PKS/mFAS DH" evidence="9">
    <location>
        <begin position="1050"/>
        <end position="1339"/>
    </location>
</feature>
<evidence type="ECO:0000259" key="7">
    <source>
        <dbReference type="PROSITE" id="PS50075"/>
    </source>
</evidence>
<evidence type="ECO:0000313" key="11">
    <source>
        <dbReference type="Proteomes" id="UP000269221"/>
    </source>
</evidence>
<dbReference type="PANTHER" id="PTHR45681:SF8">
    <property type="entry name" value="CARRIER DOMAIN-CONTAINING PROTEIN"/>
    <property type="match status" value="1"/>
</dbReference>